<evidence type="ECO:0000256" key="4">
    <source>
        <dbReference type="ARBA" id="ARBA00062444"/>
    </source>
</evidence>
<evidence type="ECO:0000259" key="8">
    <source>
        <dbReference type="PROSITE" id="PS51203"/>
    </source>
</evidence>
<accession>A0A8J6BYB3</accession>
<dbReference type="Proteomes" id="UP000729402">
    <property type="component" value="Unassembled WGS sequence"/>
</dbReference>
<dbReference type="AlphaFoldDB" id="A0A8J6BYB3"/>
<evidence type="ECO:0000313" key="9">
    <source>
        <dbReference type="EMBL" id="KAG8094258.1"/>
    </source>
</evidence>
<keyword evidence="10" id="KW-1185">Reference proteome</keyword>
<dbReference type="Pfam" id="PF00011">
    <property type="entry name" value="HSP20"/>
    <property type="match status" value="1"/>
</dbReference>
<comment type="subunit">
    <text evidence="4">May form oligomeric structures.</text>
</comment>
<dbReference type="PROSITE" id="PS51203">
    <property type="entry name" value="CS"/>
    <property type="match status" value="1"/>
</dbReference>
<feature type="domain" description="SHSP" evidence="7">
    <location>
        <begin position="17"/>
        <end position="131"/>
    </location>
</feature>
<dbReference type="FunFam" id="2.60.40.790:FF:000056">
    <property type="entry name" value="15.7 kDa heat shock protein, peroxisomal"/>
    <property type="match status" value="1"/>
</dbReference>
<comment type="subcellular location">
    <subcellularLocation>
        <location evidence="1">Peroxisome</location>
    </subcellularLocation>
</comment>
<organism evidence="9 10">
    <name type="scientific">Zizania palustris</name>
    <name type="common">Northern wild rice</name>
    <dbReference type="NCBI Taxonomy" id="103762"/>
    <lineage>
        <taxon>Eukaryota</taxon>
        <taxon>Viridiplantae</taxon>
        <taxon>Streptophyta</taxon>
        <taxon>Embryophyta</taxon>
        <taxon>Tracheophyta</taxon>
        <taxon>Spermatophyta</taxon>
        <taxon>Magnoliopsida</taxon>
        <taxon>Liliopsida</taxon>
        <taxon>Poales</taxon>
        <taxon>Poaceae</taxon>
        <taxon>BOP clade</taxon>
        <taxon>Oryzoideae</taxon>
        <taxon>Oryzeae</taxon>
        <taxon>Zizaniinae</taxon>
        <taxon>Zizania</taxon>
    </lineage>
</organism>
<evidence type="ECO:0000256" key="5">
    <source>
        <dbReference type="PROSITE-ProRule" id="PRU00285"/>
    </source>
</evidence>
<evidence type="ECO:0000256" key="2">
    <source>
        <dbReference type="ARBA" id="ARBA00023016"/>
    </source>
</evidence>
<proteinExistence type="inferred from homology"/>
<evidence type="ECO:0000259" key="7">
    <source>
        <dbReference type="PROSITE" id="PS01031"/>
    </source>
</evidence>
<dbReference type="GO" id="GO:0009408">
    <property type="term" value="P:response to heat"/>
    <property type="evidence" value="ECO:0007669"/>
    <property type="project" value="UniProtKB-ARBA"/>
</dbReference>
<evidence type="ECO:0000256" key="1">
    <source>
        <dbReference type="ARBA" id="ARBA00004275"/>
    </source>
</evidence>
<evidence type="ECO:0000256" key="3">
    <source>
        <dbReference type="ARBA" id="ARBA00023140"/>
    </source>
</evidence>
<dbReference type="EMBL" id="JAAALK010000080">
    <property type="protein sequence ID" value="KAG8094258.1"/>
    <property type="molecule type" value="Genomic_DNA"/>
</dbReference>
<dbReference type="GO" id="GO:0005777">
    <property type="term" value="C:peroxisome"/>
    <property type="evidence" value="ECO:0007669"/>
    <property type="project" value="UniProtKB-SubCell"/>
</dbReference>
<dbReference type="InterPro" id="IPR031107">
    <property type="entry name" value="Small_HSP"/>
</dbReference>
<dbReference type="PANTHER" id="PTHR11527">
    <property type="entry name" value="HEAT-SHOCK PROTEIN 20 FAMILY MEMBER"/>
    <property type="match status" value="1"/>
</dbReference>
<sequence>MGDLFFGSPFRRLFHARHFAPELAAMDWIETPTSHVLRINVPGLGKDDVKVQVEDGNVLSVRGAPPPEKEGKEVVWHVAERGRPEFAREVALPADVRVEQVRASVDNGVLTVVVPKEPAPARPRPRPIAVSSKL</sequence>
<evidence type="ECO:0000313" key="10">
    <source>
        <dbReference type="Proteomes" id="UP000729402"/>
    </source>
</evidence>
<dbReference type="InterPro" id="IPR002068">
    <property type="entry name" value="A-crystallin/Hsp20_dom"/>
</dbReference>
<evidence type="ECO:0008006" key="11">
    <source>
        <dbReference type="Google" id="ProtNLM"/>
    </source>
</evidence>
<reference evidence="9" key="1">
    <citation type="journal article" date="2021" name="bioRxiv">
        <title>Whole Genome Assembly and Annotation of Northern Wild Rice, Zizania palustris L., Supports a Whole Genome Duplication in the Zizania Genus.</title>
        <authorList>
            <person name="Haas M."/>
            <person name="Kono T."/>
            <person name="Macchietto M."/>
            <person name="Millas R."/>
            <person name="McGilp L."/>
            <person name="Shao M."/>
            <person name="Duquette J."/>
            <person name="Hirsch C.N."/>
            <person name="Kimball J."/>
        </authorList>
    </citation>
    <scope>NUCLEOTIDE SEQUENCE</scope>
    <source>
        <tissue evidence="9">Fresh leaf tissue</tissue>
    </source>
</reference>
<comment type="similarity">
    <text evidence="5 6">Belongs to the small heat shock protein (HSP20) family.</text>
</comment>
<keyword evidence="2" id="KW-0346">Stress response</keyword>
<reference evidence="9" key="2">
    <citation type="submission" date="2021-02" db="EMBL/GenBank/DDBJ databases">
        <authorList>
            <person name="Kimball J.A."/>
            <person name="Haas M.W."/>
            <person name="Macchietto M."/>
            <person name="Kono T."/>
            <person name="Duquette J."/>
            <person name="Shao M."/>
        </authorList>
    </citation>
    <scope>NUCLEOTIDE SEQUENCE</scope>
    <source>
        <tissue evidence="9">Fresh leaf tissue</tissue>
    </source>
</reference>
<dbReference type="PROSITE" id="PS01031">
    <property type="entry name" value="SHSP"/>
    <property type="match status" value="1"/>
</dbReference>
<gene>
    <name evidence="9" type="ORF">GUJ93_ZPchr0012g19313</name>
</gene>
<keyword evidence="3" id="KW-0576">Peroxisome</keyword>
<name>A0A8J6BYB3_ZIZPA</name>
<protein>
    <recommendedName>
        <fullName evidence="11">SHSP domain-containing protein</fullName>
    </recommendedName>
</protein>
<comment type="caution">
    <text evidence="9">The sequence shown here is derived from an EMBL/GenBank/DDBJ whole genome shotgun (WGS) entry which is preliminary data.</text>
</comment>
<evidence type="ECO:0000256" key="6">
    <source>
        <dbReference type="RuleBase" id="RU003616"/>
    </source>
</evidence>
<feature type="domain" description="CS" evidence="8">
    <location>
        <begin position="21"/>
        <end position="128"/>
    </location>
</feature>
<dbReference type="OrthoDB" id="1431247at2759"/>
<dbReference type="InterPro" id="IPR007052">
    <property type="entry name" value="CS_dom"/>
</dbReference>